<accession>A0A1G7EPH1</accession>
<evidence type="ECO:0000313" key="3">
    <source>
        <dbReference type="Proteomes" id="UP000323502"/>
    </source>
</evidence>
<dbReference type="AlphaFoldDB" id="A0A1G7EPH1"/>
<gene>
    <name evidence="2" type="ORF">SAMN05216557_10140</name>
</gene>
<evidence type="ECO:0000256" key="1">
    <source>
        <dbReference type="SAM" id="MobiDB-lite"/>
    </source>
</evidence>
<organism evidence="2 3">
    <name type="scientific">Sphingomonas carotinifaciens</name>
    <dbReference type="NCBI Taxonomy" id="1166323"/>
    <lineage>
        <taxon>Bacteria</taxon>
        <taxon>Pseudomonadati</taxon>
        <taxon>Pseudomonadota</taxon>
        <taxon>Alphaproteobacteria</taxon>
        <taxon>Sphingomonadales</taxon>
        <taxon>Sphingomonadaceae</taxon>
        <taxon>Sphingomonas</taxon>
    </lineage>
</organism>
<feature type="region of interest" description="Disordered" evidence="1">
    <location>
        <begin position="1"/>
        <end position="35"/>
    </location>
</feature>
<feature type="compositionally biased region" description="Acidic residues" evidence="1">
    <location>
        <begin position="1"/>
        <end position="15"/>
    </location>
</feature>
<protein>
    <submittedName>
        <fullName evidence="2">Uncharacterized protein</fullName>
    </submittedName>
</protein>
<sequence>MIDPEQEPQQDDTPTEQESGAGYGNNAEEPEGESK</sequence>
<evidence type="ECO:0000313" key="2">
    <source>
        <dbReference type="EMBL" id="SDE65275.1"/>
    </source>
</evidence>
<dbReference type="Proteomes" id="UP000323502">
    <property type="component" value="Unassembled WGS sequence"/>
</dbReference>
<reference evidence="2 3" key="1">
    <citation type="submission" date="2016-10" db="EMBL/GenBank/DDBJ databases">
        <authorList>
            <person name="Varghese N."/>
            <person name="Submissions S."/>
        </authorList>
    </citation>
    <scope>NUCLEOTIDE SEQUENCE [LARGE SCALE GENOMIC DNA]</scope>
    <source>
        <strain evidence="2 3">S7-754</strain>
    </source>
</reference>
<name>A0A1G7EPH1_9SPHN</name>
<keyword evidence="3" id="KW-1185">Reference proteome</keyword>
<dbReference type="EMBL" id="FNBI01000001">
    <property type="protein sequence ID" value="SDE65275.1"/>
    <property type="molecule type" value="Genomic_DNA"/>
</dbReference>
<proteinExistence type="predicted"/>